<proteinExistence type="predicted"/>
<dbReference type="GO" id="GO:0000160">
    <property type="term" value="P:phosphorelay signal transduction system"/>
    <property type="evidence" value="ECO:0007669"/>
    <property type="project" value="InterPro"/>
</dbReference>
<reference evidence="5" key="1">
    <citation type="submission" date="2020-05" db="EMBL/GenBank/DDBJ databases">
        <title>Frigoriglobus tundricola gen. nov., sp. nov., a psychrotolerant cellulolytic planctomycete of the family Gemmataceae with two divergent copies of 16S rRNA gene.</title>
        <authorList>
            <person name="Kulichevskaya I.S."/>
            <person name="Ivanova A.A."/>
            <person name="Naumoff D.G."/>
            <person name="Beletsky A.V."/>
            <person name="Rijpstra W.I.C."/>
            <person name="Sinninghe Damste J.S."/>
            <person name="Mardanov A.V."/>
            <person name="Ravin N.V."/>
            <person name="Dedysh S.N."/>
        </authorList>
    </citation>
    <scope>NUCLEOTIDE SEQUENCE [LARGE SCALE GENOMIC DNA]</scope>
    <source>
        <strain evidence="5">PL17</strain>
    </source>
</reference>
<dbReference type="RefSeq" id="WP_171472309.1">
    <property type="nucleotide sequence ID" value="NZ_CP053452.2"/>
</dbReference>
<evidence type="ECO:0000313" key="4">
    <source>
        <dbReference type="EMBL" id="QJW96791.1"/>
    </source>
</evidence>
<gene>
    <name evidence="4" type="ORF">FTUN_4350</name>
</gene>
<protein>
    <submittedName>
        <fullName evidence="4">Two-component response regulator</fullName>
    </submittedName>
</protein>
<dbReference type="CDD" id="cd00156">
    <property type="entry name" value="REC"/>
    <property type="match status" value="1"/>
</dbReference>
<keyword evidence="5" id="KW-1185">Reference proteome</keyword>
<accession>A0A6M5YU62</accession>
<dbReference type="SUPFAM" id="SSF52172">
    <property type="entry name" value="CheY-like"/>
    <property type="match status" value="1"/>
</dbReference>
<evidence type="ECO:0000259" key="3">
    <source>
        <dbReference type="PROSITE" id="PS50110"/>
    </source>
</evidence>
<dbReference type="KEGG" id="ftj:FTUN_4350"/>
<sequence>MSRNRTVLVVEDDPDLRAALELLLIRQGYHVVATGDGLRAVELAGQHRIDAAVVDLLIPGQSGFQVALDLKARYGDAVRVVLMSGIASQAQKDYAFAAGAEQFLAKPFTTSQLLSAVAAFCPPPSDPPAATRRTARIGQ</sequence>
<evidence type="ECO:0000256" key="2">
    <source>
        <dbReference type="PROSITE-ProRule" id="PRU00169"/>
    </source>
</evidence>
<feature type="domain" description="Response regulatory" evidence="3">
    <location>
        <begin position="6"/>
        <end position="121"/>
    </location>
</feature>
<dbReference type="InterPro" id="IPR050595">
    <property type="entry name" value="Bact_response_regulator"/>
</dbReference>
<dbReference type="EMBL" id="CP053452">
    <property type="protein sequence ID" value="QJW96791.1"/>
    <property type="molecule type" value="Genomic_DNA"/>
</dbReference>
<dbReference type="AlphaFoldDB" id="A0A6M5YU62"/>
<dbReference type="InterPro" id="IPR011006">
    <property type="entry name" value="CheY-like_superfamily"/>
</dbReference>
<dbReference type="PANTHER" id="PTHR44591">
    <property type="entry name" value="STRESS RESPONSE REGULATOR PROTEIN 1"/>
    <property type="match status" value="1"/>
</dbReference>
<feature type="modified residue" description="4-aspartylphosphate" evidence="2">
    <location>
        <position position="55"/>
    </location>
</feature>
<organism evidence="4 5">
    <name type="scientific">Frigoriglobus tundricola</name>
    <dbReference type="NCBI Taxonomy" id="2774151"/>
    <lineage>
        <taxon>Bacteria</taxon>
        <taxon>Pseudomonadati</taxon>
        <taxon>Planctomycetota</taxon>
        <taxon>Planctomycetia</taxon>
        <taxon>Gemmatales</taxon>
        <taxon>Gemmataceae</taxon>
        <taxon>Frigoriglobus</taxon>
    </lineage>
</organism>
<evidence type="ECO:0000256" key="1">
    <source>
        <dbReference type="ARBA" id="ARBA00022553"/>
    </source>
</evidence>
<dbReference type="InterPro" id="IPR001789">
    <property type="entry name" value="Sig_transdc_resp-reg_receiver"/>
</dbReference>
<dbReference type="PANTHER" id="PTHR44591:SF3">
    <property type="entry name" value="RESPONSE REGULATORY DOMAIN-CONTAINING PROTEIN"/>
    <property type="match status" value="1"/>
</dbReference>
<name>A0A6M5YU62_9BACT</name>
<keyword evidence="1 2" id="KW-0597">Phosphoprotein</keyword>
<dbReference type="PROSITE" id="PS50110">
    <property type="entry name" value="RESPONSE_REGULATORY"/>
    <property type="match status" value="1"/>
</dbReference>
<dbReference type="Gene3D" id="3.40.50.2300">
    <property type="match status" value="1"/>
</dbReference>
<dbReference type="SMART" id="SM00448">
    <property type="entry name" value="REC"/>
    <property type="match status" value="1"/>
</dbReference>
<evidence type="ECO:0000313" key="5">
    <source>
        <dbReference type="Proteomes" id="UP000503447"/>
    </source>
</evidence>
<dbReference type="Proteomes" id="UP000503447">
    <property type="component" value="Chromosome"/>
</dbReference>
<dbReference type="Pfam" id="PF00072">
    <property type="entry name" value="Response_reg"/>
    <property type="match status" value="1"/>
</dbReference>